<dbReference type="PANTHER" id="PTHR30353">
    <property type="entry name" value="INNER MEMBRANE PROTEIN DEDA-RELATED"/>
    <property type="match status" value="1"/>
</dbReference>
<dbReference type="AlphaFoldDB" id="A0A0R2B097"/>
<feature type="transmembrane region" description="Helical" evidence="7">
    <location>
        <begin position="25"/>
        <end position="46"/>
    </location>
</feature>
<dbReference type="RefSeq" id="WP_054658287.1">
    <property type="nucleotide sequence ID" value="NZ_AYYQ01000027.1"/>
</dbReference>
<evidence type="ECO:0000256" key="2">
    <source>
        <dbReference type="ARBA" id="ARBA00010792"/>
    </source>
</evidence>
<dbReference type="STRING" id="1423781.FD06_GL001192"/>
<dbReference type="EMBL" id="AYYQ01000027">
    <property type="protein sequence ID" value="KRM68412.1"/>
    <property type="molecule type" value="Genomic_DNA"/>
</dbReference>
<dbReference type="PATRIC" id="fig|1423781.4.peg.1235"/>
<feature type="domain" description="VTT" evidence="8">
    <location>
        <begin position="46"/>
        <end position="175"/>
    </location>
</feature>
<accession>A0A0R2B097</accession>
<gene>
    <name evidence="9" type="ORF">FD06_GL001192</name>
</gene>
<keyword evidence="5 7" id="KW-1133">Transmembrane helix</keyword>
<keyword evidence="3 7" id="KW-1003">Cell membrane</keyword>
<evidence type="ECO:0000256" key="7">
    <source>
        <dbReference type="RuleBase" id="RU367016"/>
    </source>
</evidence>
<feature type="transmembrane region" description="Helical" evidence="7">
    <location>
        <begin position="126"/>
        <end position="146"/>
    </location>
</feature>
<proteinExistence type="inferred from homology"/>
<dbReference type="GO" id="GO:0005886">
    <property type="term" value="C:plasma membrane"/>
    <property type="evidence" value="ECO:0007669"/>
    <property type="project" value="UniProtKB-SubCell"/>
</dbReference>
<evidence type="ECO:0000259" key="8">
    <source>
        <dbReference type="Pfam" id="PF09335"/>
    </source>
</evidence>
<dbReference type="PANTHER" id="PTHR30353:SF0">
    <property type="entry name" value="TRANSMEMBRANE PROTEIN"/>
    <property type="match status" value="1"/>
</dbReference>
<evidence type="ECO:0000256" key="1">
    <source>
        <dbReference type="ARBA" id="ARBA00004651"/>
    </source>
</evidence>
<keyword evidence="10" id="KW-1185">Reference proteome</keyword>
<feature type="transmembrane region" description="Helical" evidence="7">
    <location>
        <begin position="66"/>
        <end position="85"/>
    </location>
</feature>
<organism evidence="9 10">
    <name type="scientific">Apilactobacillus ozensis DSM 23829 = JCM 17196</name>
    <dbReference type="NCBI Taxonomy" id="1423781"/>
    <lineage>
        <taxon>Bacteria</taxon>
        <taxon>Bacillati</taxon>
        <taxon>Bacillota</taxon>
        <taxon>Bacilli</taxon>
        <taxon>Lactobacillales</taxon>
        <taxon>Lactobacillaceae</taxon>
        <taxon>Apilactobacillus</taxon>
    </lineage>
</organism>
<evidence type="ECO:0000256" key="5">
    <source>
        <dbReference type="ARBA" id="ARBA00022989"/>
    </source>
</evidence>
<sequence>MSFFIDFVIHIDKHIINVVNFFGDWTYFILFSIIFLETGAVILPFLPGDSLLFAASAISANPNYNLNIWIFILIFLIASIGGDSLNFKFGSILGKKIESGNSILNKVIKPKQLKAAENFFNRYGNFAIFIARFVPIMRTFVPFIAASSHYNYRRFAKYNVPSCFIWVFLFCGAGYFFGNIKFVQDNFSIVVLGILFVSLVPIIFEVIKNKLKNK</sequence>
<evidence type="ECO:0000256" key="4">
    <source>
        <dbReference type="ARBA" id="ARBA00022692"/>
    </source>
</evidence>
<dbReference type="InterPro" id="IPR032816">
    <property type="entry name" value="VTT_dom"/>
</dbReference>
<comment type="caution">
    <text evidence="9">The sequence shown here is derived from an EMBL/GenBank/DDBJ whole genome shotgun (WGS) entry which is preliminary data.</text>
</comment>
<feature type="transmembrane region" description="Helical" evidence="7">
    <location>
        <begin position="158"/>
        <end position="177"/>
    </location>
</feature>
<dbReference type="InterPro" id="IPR032818">
    <property type="entry name" value="DedA-like"/>
</dbReference>
<evidence type="ECO:0000313" key="9">
    <source>
        <dbReference type="EMBL" id="KRM68412.1"/>
    </source>
</evidence>
<comment type="similarity">
    <text evidence="2 7">Belongs to the DedA family.</text>
</comment>
<dbReference type="Pfam" id="PF09335">
    <property type="entry name" value="VTT_dom"/>
    <property type="match status" value="1"/>
</dbReference>
<comment type="subcellular location">
    <subcellularLocation>
        <location evidence="1 7">Cell membrane</location>
        <topology evidence="1 7">Multi-pass membrane protein</topology>
    </subcellularLocation>
</comment>
<evidence type="ECO:0000256" key="3">
    <source>
        <dbReference type="ARBA" id="ARBA00022475"/>
    </source>
</evidence>
<protein>
    <submittedName>
        <fullName evidence="9">DedA family membrane protein</fullName>
    </submittedName>
</protein>
<feature type="transmembrane region" description="Helical" evidence="7">
    <location>
        <begin position="189"/>
        <end position="207"/>
    </location>
</feature>
<keyword evidence="6 7" id="KW-0472">Membrane</keyword>
<dbReference type="Proteomes" id="UP000052012">
    <property type="component" value="Unassembled WGS sequence"/>
</dbReference>
<reference evidence="9 10" key="1">
    <citation type="journal article" date="2015" name="Genome Announc.">
        <title>Expanding the biotechnology potential of lactobacilli through comparative genomics of 213 strains and associated genera.</title>
        <authorList>
            <person name="Sun Z."/>
            <person name="Harris H.M."/>
            <person name="McCann A."/>
            <person name="Guo C."/>
            <person name="Argimon S."/>
            <person name="Zhang W."/>
            <person name="Yang X."/>
            <person name="Jeffery I.B."/>
            <person name="Cooney J.C."/>
            <person name="Kagawa T.F."/>
            <person name="Liu W."/>
            <person name="Song Y."/>
            <person name="Salvetti E."/>
            <person name="Wrobel A."/>
            <person name="Rasinkangas P."/>
            <person name="Parkhill J."/>
            <person name="Rea M.C."/>
            <person name="O'Sullivan O."/>
            <person name="Ritari J."/>
            <person name="Douillard F.P."/>
            <person name="Paul Ross R."/>
            <person name="Yang R."/>
            <person name="Briner A.E."/>
            <person name="Felis G.E."/>
            <person name="de Vos W.M."/>
            <person name="Barrangou R."/>
            <person name="Klaenhammer T.R."/>
            <person name="Caufield P.W."/>
            <person name="Cui Y."/>
            <person name="Zhang H."/>
            <person name="O'Toole P.W."/>
        </authorList>
    </citation>
    <scope>NUCLEOTIDE SEQUENCE [LARGE SCALE GENOMIC DNA]</scope>
    <source>
        <strain evidence="9 10">DSM 23829</strain>
    </source>
</reference>
<name>A0A0R2B097_9LACO</name>
<evidence type="ECO:0000256" key="6">
    <source>
        <dbReference type="ARBA" id="ARBA00023136"/>
    </source>
</evidence>
<keyword evidence="4 7" id="KW-0812">Transmembrane</keyword>
<evidence type="ECO:0000313" key="10">
    <source>
        <dbReference type="Proteomes" id="UP000052012"/>
    </source>
</evidence>
<dbReference type="OrthoDB" id="9813426at2"/>